<dbReference type="PANTHER" id="PTHR22767">
    <property type="entry name" value="N-TERMINAL ACETYLTRANSFERASE-RELATED"/>
    <property type="match status" value="1"/>
</dbReference>
<dbReference type="GO" id="GO:0031416">
    <property type="term" value="C:NatB complex"/>
    <property type="evidence" value="ECO:0007669"/>
    <property type="project" value="TreeGrafter"/>
</dbReference>
<dbReference type="SUPFAM" id="SSF48452">
    <property type="entry name" value="TPR-like"/>
    <property type="match status" value="1"/>
</dbReference>
<reference evidence="3" key="2">
    <citation type="journal article" date="2024" name="Plant">
        <title>Genomic evolution and insights into agronomic trait innovations of Sesamum species.</title>
        <authorList>
            <person name="Miao H."/>
            <person name="Wang L."/>
            <person name="Qu L."/>
            <person name="Liu H."/>
            <person name="Sun Y."/>
            <person name="Le M."/>
            <person name="Wang Q."/>
            <person name="Wei S."/>
            <person name="Zheng Y."/>
            <person name="Lin W."/>
            <person name="Duan Y."/>
            <person name="Cao H."/>
            <person name="Xiong S."/>
            <person name="Wang X."/>
            <person name="Wei L."/>
            <person name="Li C."/>
            <person name="Ma Q."/>
            <person name="Ju M."/>
            <person name="Zhao R."/>
            <person name="Li G."/>
            <person name="Mu C."/>
            <person name="Tian Q."/>
            <person name="Mei H."/>
            <person name="Zhang T."/>
            <person name="Gao T."/>
            <person name="Zhang H."/>
        </authorList>
    </citation>
    <scope>NUCLEOTIDE SEQUENCE</scope>
    <source>
        <strain evidence="3">3651</strain>
    </source>
</reference>
<evidence type="ECO:0000256" key="1">
    <source>
        <dbReference type="ARBA" id="ARBA00006298"/>
    </source>
</evidence>
<organism evidence="3 4">
    <name type="scientific">Sesamum alatum</name>
    <dbReference type="NCBI Taxonomy" id="300844"/>
    <lineage>
        <taxon>Eukaryota</taxon>
        <taxon>Viridiplantae</taxon>
        <taxon>Streptophyta</taxon>
        <taxon>Embryophyta</taxon>
        <taxon>Tracheophyta</taxon>
        <taxon>Spermatophyta</taxon>
        <taxon>Magnoliopsida</taxon>
        <taxon>eudicotyledons</taxon>
        <taxon>Gunneridae</taxon>
        <taxon>Pentapetalae</taxon>
        <taxon>asterids</taxon>
        <taxon>lamiids</taxon>
        <taxon>Lamiales</taxon>
        <taxon>Pedaliaceae</taxon>
        <taxon>Sesamum</taxon>
    </lineage>
</organism>
<dbReference type="InterPro" id="IPR019734">
    <property type="entry name" value="TPR_rpt"/>
</dbReference>
<comment type="caution">
    <text evidence="3">The sequence shown here is derived from an EMBL/GenBank/DDBJ whole genome shotgun (WGS) entry which is preliminary data.</text>
</comment>
<accession>A0AAE1XJF3</accession>
<dbReference type="Proteomes" id="UP001293254">
    <property type="component" value="Unassembled WGS sequence"/>
</dbReference>
<evidence type="ECO:0000256" key="2">
    <source>
        <dbReference type="PROSITE-ProRule" id="PRU00339"/>
    </source>
</evidence>
<dbReference type="Gene3D" id="1.25.40.1040">
    <property type="match status" value="1"/>
</dbReference>
<reference evidence="3" key="1">
    <citation type="submission" date="2020-06" db="EMBL/GenBank/DDBJ databases">
        <authorList>
            <person name="Li T."/>
            <person name="Hu X."/>
            <person name="Zhang T."/>
            <person name="Song X."/>
            <person name="Zhang H."/>
            <person name="Dai N."/>
            <person name="Sheng W."/>
            <person name="Hou X."/>
            <person name="Wei L."/>
        </authorList>
    </citation>
    <scope>NUCLEOTIDE SEQUENCE</scope>
    <source>
        <strain evidence="3">3651</strain>
        <tissue evidence="3">Leaf</tissue>
    </source>
</reference>
<dbReference type="Pfam" id="PF13432">
    <property type="entry name" value="TPR_16"/>
    <property type="match status" value="1"/>
</dbReference>
<dbReference type="InterPro" id="IPR019183">
    <property type="entry name" value="NAA25_NatB_aux_su"/>
</dbReference>
<dbReference type="PROSITE" id="PS50005">
    <property type="entry name" value="TPR"/>
    <property type="match status" value="1"/>
</dbReference>
<dbReference type="PANTHER" id="PTHR22767:SF3">
    <property type="entry name" value="N-ALPHA-ACETYLTRANSFERASE 25, NATB AUXILIARY SUBUNIT"/>
    <property type="match status" value="1"/>
</dbReference>
<comment type="similarity">
    <text evidence="1">Belongs to the MDM20/NAA25 family.</text>
</comment>
<dbReference type="SMART" id="SM00028">
    <property type="entry name" value="TPR"/>
    <property type="match status" value="2"/>
</dbReference>
<dbReference type="FunFam" id="1.25.40.1040:FF:000007">
    <property type="entry name" value="N-alpha-acetyltransferase 25, NatB auxiliary subunit"/>
    <property type="match status" value="1"/>
</dbReference>
<evidence type="ECO:0000313" key="3">
    <source>
        <dbReference type="EMBL" id="KAK4412512.1"/>
    </source>
</evidence>
<gene>
    <name evidence="3" type="ORF">Salat_2898300</name>
</gene>
<dbReference type="EMBL" id="JACGWO010000013">
    <property type="protein sequence ID" value="KAK4412512.1"/>
    <property type="molecule type" value="Genomic_DNA"/>
</dbReference>
<dbReference type="AlphaFoldDB" id="A0AAE1XJF3"/>
<dbReference type="Pfam" id="PF09797">
    <property type="entry name" value="NatB_MDM20"/>
    <property type="match status" value="1"/>
</dbReference>
<keyword evidence="4" id="KW-1185">Reference proteome</keyword>
<name>A0AAE1XJF3_9LAMI</name>
<feature type="repeat" description="TPR" evidence="2">
    <location>
        <begin position="232"/>
        <end position="265"/>
    </location>
</feature>
<protein>
    <submittedName>
        <fullName evidence="3">N-terminal acetyltransferase B complex auxiliary subunit NAA25</fullName>
    </submittedName>
</protein>
<proteinExistence type="inferred from homology"/>
<dbReference type="InterPro" id="IPR011990">
    <property type="entry name" value="TPR-like_helical_dom_sf"/>
</dbReference>
<evidence type="ECO:0000313" key="4">
    <source>
        <dbReference type="Proteomes" id="UP001293254"/>
    </source>
</evidence>
<keyword evidence="2" id="KW-0802">TPR repeat</keyword>
<sequence length="970" mass="110612">MASKFGFAGGIPERRVRPIWDAVDSRQFKNALKLSTALLSKYPNSPYALALKALILERMGKNEEALSVCLNAKEILCNNDSNVFVDDLTLSTLQIVFQRLDHLEMATSCYEYACTKYPNNLELMMGLFSCYVREYSFVKQQQIAIKMYKIAGEERFLLWAVCSIQLQVCCGNGAEKLFQLAEGLLKKHIASHGLHEPEALSVYISLLEQQCKYGDALEILSGKLGALMMIEVDKLRLQGRLLARAGDYVAAADVFQKLLELCPDDWECFLQYLGCLLEDESILIKDTDPFDSRMSQAVDFVRKLMVEANNNSVRCPYLAHLEIERRKLLFGKGDADKVVEDLMQYFIRVSFLKNLVKECEGSVSGPTKELGQSITVFKIQNSIGELFSLPVNDLEDIAVQMTEMFCKNLSLSKELDAQESMHGEELLSLACTVLVQLFWRTRDLGYLLESIMVLEFGLAIRRYVWQYKILLVHLYSYWSSLPLAYERYKSLDVKNILLETVSAHILPQMLASPLWADLSDLLREYLKFMDDHFRESADLTFLAYRHRNYSKVIEFVQFKERLQHSSQYLMVKIEAPILQLKQNSNNIDEVECILESLRCGTHSLELSNEIRGKSLTFNEDLKLRPWWTPTFDKNYLLGPFEGVSSCPRENTHNQIKQTEENVLKTVEKRSLLPRMIYLSIYSASESVKENLEANGAVVDSKISLELKTLLERYTKILDFPFQDAVELVFGFSSGQKPFEAPSPDMIDWMNFAVFLNAWNLNSHEVKFSDRDPSSTSTWNLVNTMLRKYVMETIRCTGPVVSSPGSHLPFLVQLVTEPLAWHAVIIHSCMRSLHPSGKKKKKGGSVDQSNTQLLHEIQNSIQSLCDTTEMVMKWLREQLDTPDDEKFEAIFSSILRNGRNDGPGKVFKILESSSSLIKDVEVGPRILEAVKSWSPAGDVRKIIAGQRSLLSEFLKICELKLKSLQAVRVQL</sequence>